<gene>
    <name evidence="1" type="ORF">CPEL01642_LOCUS8017</name>
</gene>
<sequence>MMAPDGLKRAHIAMQLLSLKAEEGGLGAEIAATGGARLLLQTMLLHPESSLRLGACELISACMLEADERFIAQAMEQRLPLALLRVVREEGRRVQKQMGFDEHAVDPDLPLRRLSVPMLGQLLSCDERAAQLLAEPNAVSVFLEACSSPDAIVQRGACALALTILRRADAHSASLLASVEADPASLAACVIKAVSPPVPSDETDGAAKTDGAAETQAPLELMLALSRECVPFKSELLASDAVDLITRAREELDASDAGSRRFLLDKTLVCLSSS</sequence>
<dbReference type="EMBL" id="HBEY01016554">
    <property type="protein sequence ID" value="CAD8604682.1"/>
    <property type="molecule type" value="Transcribed_RNA"/>
</dbReference>
<accession>A0A7S0PZ97</accession>
<dbReference type="InterPro" id="IPR016024">
    <property type="entry name" value="ARM-type_fold"/>
</dbReference>
<name>A0A7S0PZ97_9EUKA</name>
<reference evidence="1" key="1">
    <citation type="submission" date="2021-01" db="EMBL/GenBank/DDBJ databases">
        <authorList>
            <person name="Corre E."/>
            <person name="Pelletier E."/>
            <person name="Niang G."/>
            <person name="Scheremetjew M."/>
            <person name="Finn R."/>
            <person name="Kale V."/>
            <person name="Holt S."/>
            <person name="Cochrane G."/>
            <person name="Meng A."/>
            <person name="Brown T."/>
            <person name="Cohen L."/>
        </authorList>
    </citation>
    <scope>NUCLEOTIDE SEQUENCE</scope>
    <source>
        <strain evidence="1">PLY182g</strain>
    </source>
</reference>
<dbReference type="Gene3D" id="1.25.10.10">
    <property type="entry name" value="Leucine-rich Repeat Variant"/>
    <property type="match status" value="1"/>
</dbReference>
<protein>
    <submittedName>
        <fullName evidence="1">Uncharacterized protein</fullName>
    </submittedName>
</protein>
<dbReference type="AlphaFoldDB" id="A0A7S0PZ97"/>
<proteinExistence type="predicted"/>
<evidence type="ECO:0000313" key="1">
    <source>
        <dbReference type="EMBL" id="CAD8604682.1"/>
    </source>
</evidence>
<dbReference type="InterPro" id="IPR011989">
    <property type="entry name" value="ARM-like"/>
</dbReference>
<dbReference type="SUPFAM" id="SSF48371">
    <property type="entry name" value="ARM repeat"/>
    <property type="match status" value="1"/>
</dbReference>
<organism evidence="1">
    <name type="scientific">Coccolithus braarudii</name>
    <dbReference type="NCBI Taxonomy" id="221442"/>
    <lineage>
        <taxon>Eukaryota</taxon>
        <taxon>Haptista</taxon>
        <taxon>Haptophyta</taxon>
        <taxon>Prymnesiophyceae</taxon>
        <taxon>Coccolithales</taxon>
        <taxon>Coccolithaceae</taxon>
        <taxon>Coccolithus</taxon>
    </lineage>
</organism>